<protein>
    <submittedName>
        <fullName evidence="1">Uncharacterized protein</fullName>
    </submittedName>
</protein>
<dbReference type="OrthoDB" id="10065625at2759"/>
<dbReference type="InterPro" id="IPR043502">
    <property type="entry name" value="DNA/RNA_pol_sf"/>
</dbReference>
<dbReference type="CDD" id="cd01650">
    <property type="entry name" value="RT_nLTR_like"/>
    <property type="match status" value="1"/>
</dbReference>
<evidence type="ECO:0000313" key="2">
    <source>
        <dbReference type="Proteomes" id="UP001152795"/>
    </source>
</evidence>
<organism evidence="1 2">
    <name type="scientific">Paramuricea clavata</name>
    <name type="common">Red gorgonian</name>
    <name type="synonym">Violescent sea-whip</name>
    <dbReference type="NCBI Taxonomy" id="317549"/>
    <lineage>
        <taxon>Eukaryota</taxon>
        <taxon>Metazoa</taxon>
        <taxon>Cnidaria</taxon>
        <taxon>Anthozoa</taxon>
        <taxon>Octocorallia</taxon>
        <taxon>Malacalcyonacea</taxon>
        <taxon>Plexauridae</taxon>
        <taxon>Paramuricea</taxon>
    </lineage>
</organism>
<gene>
    <name evidence="1" type="ORF">PACLA_8A011550</name>
</gene>
<keyword evidence="2" id="KW-1185">Reference proteome</keyword>
<dbReference type="Pfam" id="PF00078">
    <property type="entry name" value="RVT_1"/>
    <property type="match status" value="1"/>
</dbReference>
<dbReference type="Proteomes" id="UP001152795">
    <property type="component" value="Unassembled WGS sequence"/>
</dbReference>
<dbReference type="InterPro" id="IPR000477">
    <property type="entry name" value="RT_dom"/>
</dbReference>
<comment type="caution">
    <text evidence="1">The sequence shown here is derived from an EMBL/GenBank/DDBJ whole genome shotgun (WGS) entry which is preliminary data.</text>
</comment>
<evidence type="ECO:0000313" key="1">
    <source>
        <dbReference type="EMBL" id="CAB4044213.1"/>
    </source>
</evidence>
<sequence>EKADGFNQFFTSVFTSDTSSSPLYTPSSSASNSLDSLNVSESDVQSLLSNLSPSKATGPDGIPAYLLKRCSEVIAPSLTALFELSLQQGVFPSEWKAANVVLIPKKGDTHEVTNYRPVSLLSQVSKVLERLIFSQVSSFVENSLYDLQHGFRCKRSCITQLLSVLHDLGRTLDSGKETDLIYLDFAKAFDSVSHSKLLFKLKSFGISGPLLNWFADYLRDRKQCVVVEGASSSFLNVPSGVPQGSVIGPLLFILYVNDLPE</sequence>
<feature type="non-terminal residue" evidence="1">
    <location>
        <position position="1"/>
    </location>
</feature>
<dbReference type="PANTHER" id="PTHR19446">
    <property type="entry name" value="REVERSE TRANSCRIPTASES"/>
    <property type="match status" value="1"/>
</dbReference>
<feature type="non-terminal residue" evidence="1">
    <location>
        <position position="261"/>
    </location>
</feature>
<dbReference type="EMBL" id="CACRXK020034284">
    <property type="protein sequence ID" value="CAB4044213.1"/>
    <property type="molecule type" value="Genomic_DNA"/>
</dbReference>
<dbReference type="PROSITE" id="PS50878">
    <property type="entry name" value="RT_POL"/>
    <property type="match status" value="1"/>
</dbReference>
<proteinExistence type="predicted"/>
<reference evidence="1" key="1">
    <citation type="submission" date="2020-04" db="EMBL/GenBank/DDBJ databases">
        <authorList>
            <person name="Alioto T."/>
            <person name="Alioto T."/>
            <person name="Gomez Garrido J."/>
        </authorList>
    </citation>
    <scope>NUCLEOTIDE SEQUENCE</scope>
    <source>
        <strain evidence="1">A484AB</strain>
    </source>
</reference>
<accession>A0A7D9KCF0</accession>
<dbReference type="AlphaFoldDB" id="A0A7D9KCF0"/>
<dbReference type="SUPFAM" id="SSF56672">
    <property type="entry name" value="DNA/RNA polymerases"/>
    <property type="match status" value="1"/>
</dbReference>
<name>A0A7D9KCF0_PARCT</name>